<proteinExistence type="predicted"/>
<dbReference type="GeneID" id="104775047"/>
<organism evidence="2 3">
    <name type="scientific">Camelina sativa</name>
    <name type="common">False flax</name>
    <name type="synonym">Myagrum sativum</name>
    <dbReference type="NCBI Taxonomy" id="90675"/>
    <lineage>
        <taxon>Eukaryota</taxon>
        <taxon>Viridiplantae</taxon>
        <taxon>Streptophyta</taxon>
        <taxon>Embryophyta</taxon>
        <taxon>Tracheophyta</taxon>
        <taxon>Spermatophyta</taxon>
        <taxon>Magnoliopsida</taxon>
        <taxon>eudicotyledons</taxon>
        <taxon>Gunneridae</taxon>
        <taxon>Pentapetalae</taxon>
        <taxon>rosids</taxon>
        <taxon>malvids</taxon>
        <taxon>Brassicales</taxon>
        <taxon>Brassicaceae</taxon>
        <taxon>Camelineae</taxon>
        <taxon>Camelina</taxon>
    </lineage>
</organism>
<evidence type="ECO:0000313" key="2">
    <source>
        <dbReference type="Proteomes" id="UP000694864"/>
    </source>
</evidence>
<dbReference type="Proteomes" id="UP000694864">
    <property type="component" value="Chromosome 1"/>
</dbReference>
<reference evidence="3" key="2">
    <citation type="submission" date="2025-08" db="UniProtKB">
        <authorList>
            <consortium name="RefSeq"/>
        </authorList>
    </citation>
    <scope>IDENTIFICATION</scope>
    <source>
        <tissue evidence="3">Leaf</tissue>
    </source>
</reference>
<feature type="region of interest" description="Disordered" evidence="1">
    <location>
        <begin position="143"/>
        <end position="164"/>
    </location>
</feature>
<evidence type="ECO:0000313" key="3">
    <source>
        <dbReference type="RefSeq" id="XP_019101238.1"/>
    </source>
</evidence>
<sequence>MHALTNSGAVLLAVLLFFLLILVAELSYIFCRRTGSLPSPASQEVIFQFLMCCKKNHHSRSRIEPSTGIVSVQMEEHAVAAAAPEEDVTAADKWRVSRLLFTIEEEDLDQLEDDDDDDVASVEVDSDGELRLDVPMEYSGDPTPFLTPCDSPPYFTPSPSPGRDEDDVIDVYDISSRTSCCFNFQGSQMC</sequence>
<gene>
    <name evidence="3" type="primary">LOC104775047</name>
</gene>
<evidence type="ECO:0000256" key="1">
    <source>
        <dbReference type="SAM" id="MobiDB-lite"/>
    </source>
</evidence>
<reference evidence="2" key="1">
    <citation type="journal article" date="2014" name="Nat. Commun.">
        <title>The emerging biofuel crop Camelina sativa retains a highly undifferentiated hexaploid genome structure.</title>
        <authorList>
            <person name="Kagale S."/>
            <person name="Koh C."/>
            <person name="Nixon J."/>
            <person name="Bollina V."/>
            <person name="Clarke W.E."/>
            <person name="Tuteja R."/>
            <person name="Spillane C."/>
            <person name="Robinson S.J."/>
            <person name="Links M.G."/>
            <person name="Clarke C."/>
            <person name="Higgins E.E."/>
            <person name="Huebert T."/>
            <person name="Sharpe A.G."/>
            <person name="Parkin I.A."/>
        </authorList>
    </citation>
    <scope>NUCLEOTIDE SEQUENCE [LARGE SCALE GENOMIC DNA]</scope>
    <source>
        <strain evidence="2">cv. DH55</strain>
    </source>
</reference>
<dbReference type="PANTHER" id="PTHR34054">
    <property type="entry name" value="EXPRESSED PROTEIN"/>
    <property type="match status" value="1"/>
</dbReference>
<dbReference type="InterPro" id="IPR045884">
    <property type="entry name" value="At5g59350-like"/>
</dbReference>
<keyword evidence="2" id="KW-1185">Reference proteome</keyword>
<accession>A0ABM1RQF0</accession>
<dbReference type="PANTHER" id="PTHR34054:SF4">
    <property type="entry name" value="PROTEIN, PUTATIVE-RELATED"/>
    <property type="match status" value="1"/>
</dbReference>
<name>A0ABM1RQF0_CAMSA</name>
<protein>
    <submittedName>
        <fullName evidence="3">Uncharacterized protein LOC104775047</fullName>
    </submittedName>
</protein>
<dbReference type="RefSeq" id="XP_019101238.1">
    <property type="nucleotide sequence ID" value="XM_019245693.1"/>
</dbReference>
<feature type="compositionally biased region" description="Pro residues" evidence="1">
    <location>
        <begin position="150"/>
        <end position="160"/>
    </location>
</feature>